<evidence type="ECO:0000313" key="2">
    <source>
        <dbReference type="Proteomes" id="UP000492821"/>
    </source>
</evidence>
<evidence type="ECO:0000313" key="3">
    <source>
        <dbReference type="WBParaSite" id="Pan_g6385.t1"/>
    </source>
</evidence>
<dbReference type="AlphaFoldDB" id="A0A7E5A005"/>
<feature type="compositionally biased region" description="Basic and acidic residues" evidence="1">
    <location>
        <begin position="67"/>
        <end position="84"/>
    </location>
</feature>
<reference evidence="3" key="2">
    <citation type="submission" date="2020-10" db="UniProtKB">
        <authorList>
            <consortium name="WormBaseParasite"/>
        </authorList>
    </citation>
    <scope>IDENTIFICATION</scope>
</reference>
<evidence type="ECO:0000256" key="1">
    <source>
        <dbReference type="SAM" id="MobiDB-lite"/>
    </source>
</evidence>
<keyword evidence="2" id="KW-1185">Reference proteome</keyword>
<sequence length="117" mass="13294">MLDAGGHSNRDDHRLMHFVSKRLPTAPEQVPKFGFCHAELSSDKRPSKSLASCLKHFSSFVSASTKKACDQKPEDHRHNPRASDFRLAGSKLLPSSKMAHFTDDHRYARHCRLDPRK</sequence>
<accession>A0A7E5A005</accession>
<organism evidence="2 3">
    <name type="scientific">Panagrellus redivivus</name>
    <name type="common">Microworm</name>
    <dbReference type="NCBI Taxonomy" id="6233"/>
    <lineage>
        <taxon>Eukaryota</taxon>
        <taxon>Metazoa</taxon>
        <taxon>Ecdysozoa</taxon>
        <taxon>Nematoda</taxon>
        <taxon>Chromadorea</taxon>
        <taxon>Rhabditida</taxon>
        <taxon>Tylenchina</taxon>
        <taxon>Panagrolaimomorpha</taxon>
        <taxon>Panagrolaimoidea</taxon>
        <taxon>Panagrolaimidae</taxon>
        <taxon>Panagrellus</taxon>
    </lineage>
</organism>
<reference evidence="2" key="1">
    <citation type="journal article" date="2013" name="Genetics">
        <title>The draft genome and transcriptome of Panagrellus redivivus are shaped by the harsh demands of a free-living lifestyle.</title>
        <authorList>
            <person name="Srinivasan J."/>
            <person name="Dillman A.R."/>
            <person name="Macchietto M.G."/>
            <person name="Heikkinen L."/>
            <person name="Lakso M."/>
            <person name="Fracchia K.M."/>
            <person name="Antoshechkin I."/>
            <person name="Mortazavi A."/>
            <person name="Wong G."/>
            <person name="Sternberg P.W."/>
        </authorList>
    </citation>
    <scope>NUCLEOTIDE SEQUENCE [LARGE SCALE GENOMIC DNA]</scope>
    <source>
        <strain evidence="2">MT8872</strain>
    </source>
</reference>
<proteinExistence type="predicted"/>
<dbReference type="Proteomes" id="UP000492821">
    <property type="component" value="Unassembled WGS sequence"/>
</dbReference>
<name>A0A7E5A005_PANRE</name>
<protein>
    <submittedName>
        <fullName evidence="3">Uncharacterized protein</fullName>
    </submittedName>
</protein>
<dbReference type="WBParaSite" id="Pan_g6385.t1">
    <property type="protein sequence ID" value="Pan_g6385.t1"/>
    <property type="gene ID" value="Pan_g6385"/>
</dbReference>
<feature type="region of interest" description="Disordered" evidence="1">
    <location>
        <begin position="65"/>
        <end position="89"/>
    </location>
</feature>